<gene>
    <name evidence="4" type="ORF">H9815_08825</name>
</gene>
<dbReference type="Pfam" id="PF19843">
    <property type="entry name" value="DUF6318"/>
    <property type="match status" value="1"/>
</dbReference>
<feature type="region of interest" description="Disordered" evidence="1">
    <location>
        <begin position="14"/>
        <end position="73"/>
    </location>
</feature>
<evidence type="ECO:0000313" key="4">
    <source>
        <dbReference type="EMBL" id="HIZ35868.1"/>
    </source>
</evidence>
<dbReference type="AlphaFoldDB" id="A0A9D2EEA4"/>
<protein>
    <recommendedName>
        <fullName evidence="3">DUF6318 domain-containing protein</fullName>
    </recommendedName>
</protein>
<dbReference type="InterPro" id="IPR046281">
    <property type="entry name" value="DUF6318"/>
</dbReference>
<dbReference type="EMBL" id="DXBY01000151">
    <property type="protein sequence ID" value="HIZ35868.1"/>
    <property type="molecule type" value="Genomic_DNA"/>
</dbReference>
<feature type="compositionally biased region" description="Acidic residues" evidence="1">
    <location>
        <begin position="40"/>
        <end position="53"/>
    </location>
</feature>
<sequence length="209" mass="21887">MLGVLAGLLVLSGCSPAEGEETPTPPVSQSPTTEPAGDAGGDEDASGAEDPGEDPSQPPEVDAPERPAEMDEESVDGAIAAAKYFMELMPYAIGTGDTTEWDALSLDGCSFCESIRTTATEVHEGDGYATGGAVEIYSEDGGGPYEDSEFEGEDVYIVALGLTVDAMELRYQDGTVESFEAGDRPEFMLSLVRREGAWLVTGVDRGDQA</sequence>
<feature type="signal peptide" evidence="2">
    <location>
        <begin position="1"/>
        <end position="19"/>
    </location>
</feature>
<comment type="caution">
    <text evidence="4">The sequence shown here is derived from an EMBL/GenBank/DDBJ whole genome shotgun (WGS) entry which is preliminary data.</text>
</comment>
<reference evidence="4" key="2">
    <citation type="submission" date="2021-04" db="EMBL/GenBank/DDBJ databases">
        <authorList>
            <person name="Gilroy R."/>
        </authorList>
    </citation>
    <scope>NUCLEOTIDE SEQUENCE</scope>
    <source>
        <strain evidence="4">ChiGjej4B4-7305</strain>
    </source>
</reference>
<organism evidence="4 5">
    <name type="scientific">Candidatus Ruania gallistercoris</name>
    <dbReference type="NCBI Taxonomy" id="2838746"/>
    <lineage>
        <taxon>Bacteria</taxon>
        <taxon>Bacillati</taxon>
        <taxon>Actinomycetota</taxon>
        <taxon>Actinomycetes</taxon>
        <taxon>Micrococcales</taxon>
        <taxon>Ruaniaceae</taxon>
        <taxon>Ruania</taxon>
    </lineage>
</organism>
<feature type="domain" description="DUF6318" evidence="3">
    <location>
        <begin position="53"/>
        <end position="202"/>
    </location>
</feature>
<evidence type="ECO:0000313" key="5">
    <source>
        <dbReference type="Proteomes" id="UP000824037"/>
    </source>
</evidence>
<accession>A0A9D2EEA4</accession>
<evidence type="ECO:0000256" key="1">
    <source>
        <dbReference type="SAM" id="MobiDB-lite"/>
    </source>
</evidence>
<evidence type="ECO:0000256" key="2">
    <source>
        <dbReference type="SAM" id="SignalP"/>
    </source>
</evidence>
<proteinExistence type="predicted"/>
<name>A0A9D2EEA4_9MICO</name>
<feature type="chain" id="PRO_5038520596" description="DUF6318 domain-containing protein" evidence="2">
    <location>
        <begin position="20"/>
        <end position="209"/>
    </location>
</feature>
<reference evidence="4" key="1">
    <citation type="journal article" date="2021" name="PeerJ">
        <title>Extensive microbial diversity within the chicken gut microbiome revealed by metagenomics and culture.</title>
        <authorList>
            <person name="Gilroy R."/>
            <person name="Ravi A."/>
            <person name="Getino M."/>
            <person name="Pursley I."/>
            <person name="Horton D.L."/>
            <person name="Alikhan N.F."/>
            <person name="Baker D."/>
            <person name="Gharbi K."/>
            <person name="Hall N."/>
            <person name="Watson M."/>
            <person name="Adriaenssens E.M."/>
            <person name="Foster-Nyarko E."/>
            <person name="Jarju S."/>
            <person name="Secka A."/>
            <person name="Antonio M."/>
            <person name="Oren A."/>
            <person name="Chaudhuri R.R."/>
            <person name="La Ragione R."/>
            <person name="Hildebrand F."/>
            <person name="Pallen M.J."/>
        </authorList>
    </citation>
    <scope>NUCLEOTIDE SEQUENCE</scope>
    <source>
        <strain evidence="4">ChiGjej4B4-7305</strain>
    </source>
</reference>
<dbReference type="Proteomes" id="UP000824037">
    <property type="component" value="Unassembled WGS sequence"/>
</dbReference>
<evidence type="ECO:0000259" key="3">
    <source>
        <dbReference type="Pfam" id="PF19843"/>
    </source>
</evidence>
<keyword evidence="2" id="KW-0732">Signal</keyword>